<organism evidence="2 3">
    <name type="scientific">[Collinsella] massiliensis</name>
    <dbReference type="NCBI Taxonomy" id="1232426"/>
    <lineage>
        <taxon>Bacteria</taxon>
        <taxon>Bacillati</taxon>
        <taxon>Actinomycetota</taxon>
        <taxon>Coriobacteriia</taxon>
        <taxon>Coriobacteriales</taxon>
        <taxon>Coriobacteriaceae</taxon>
        <taxon>Enorma</taxon>
    </lineage>
</organism>
<feature type="domain" description="DUF4143" evidence="1">
    <location>
        <begin position="5"/>
        <end position="162"/>
    </location>
</feature>
<evidence type="ECO:0000259" key="1">
    <source>
        <dbReference type="Pfam" id="PF13635"/>
    </source>
</evidence>
<protein>
    <recommendedName>
        <fullName evidence="1">DUF4143 domain-containing protein</fullName>
    </recommendedName>
</protein>
<dbReference type="PANTHER" id="PTHR43566:SF2">
    <property type="entry name" value="DUF4143 DOMAIN-CONTAINING PROTEIN"/>
    <property type="match status" value="1"/>
</dbReference>
<dbReference type="Pfam" id="PF13635">
    <property type="entry name" value="DUF4143"/>
    <property type="match status" value="1"/>
</dbReference>
<dbReference type="InterPro" id="IPR025420">
    <property type="entry name" value="DUF4143"/>
</dbReference>
<evidence type="ECO:0000313" key="3">
    <source>
        <dbReference type="Proteomes" id="UP000195781"/>
    </source>
</evidence>
<dbReference type="PANTHER" id="PTHR43566">
    <property type="entry name" value="CONSERVED PROTEIN"/>
    <property type="match status" value="1"/>
</dbReference>
<dbReference type="Proteomes" id="UP000195781">
    <property type="component" value="Unassembled WGS sequence"/>
</dbReference>
<keyword evidence="3" id="KW-1185">Reference proteome</keyword>
<evidence type="ECO:0000313" key="2">
    <source>
        <dbReference type="EMBL" id="OUN89709.1"/>
    </source>
</evidence>
<dbReference type="EMBL" id="NFIE01000002">
    <property type="protein sequence ID" value="OUN89709.1"/>
    <property type="molecule type" value="Genomic_DNA"/>
</dbReference>
<accession>A0A1Y3Y2X0</accession>
<proteinExistence type="predicted"/>
<name>A0A1Y3Y2X0_9ACTN</name>
<reference evidence="3" key="1">
    <citation type="submission" date="2017-04" db="EMBL/GenBank/DDBJ databases">
        <title>Function of individual gut microbiota members based on whole genome sequencing of pure cultures obtained from chicken caecum.</title>
        <authorList>
            <person name="Medvecky M."/>
            <person name="Cejkova D."/>
            <person name="Polansky O."/>
            <person name="Karasova D."/>
            <person name="Kubasova T."/>
            <person name="Cizek A."/>
            <person name="Rychlik I."/>
        </authorList>
    </citation>
    <scope>NUCLEOTIDE SEQUENCE [LARGE SCALE GENOMIC DNA]</scope>
    <source>
        <strain evidence="3">An5</strain>
    </source>
</reference>
<dbReference type="RefSeq" id="WP_094334884.1">
    <property type="nucleotide sequence ID" value="NZ_NFIE01000002.1"/>
</dbReference>
<dbReference type="AlphaFoldDB" id="A0A1Y3Y2X0"/>
<dbReference type="OrthoDB" id="128089at2"/>
<comment type="caution">
    <text evidence="2">The sequence shown here is derived from an EMBL/GenBank/DDBJ whole genome shotgun (WGS) entry which is preliminary data.</text>
</comment>
<sequence>MELNPSVAEKLLKALAIHLGQATTIQTLRRDASGEGDEAAVATSTVERYLDAFKRMFLIDEVPGWEPPLRAKARVRVKPKRYFADPSLAAPLLRATPQRLLKDTQTLGNLFETLMMRDLNAMAHTLPGFGNGVSYYRDDKGLEVDAIVEVDGNWAGIEIKLSDAKVEEAARSLLRLRDKVLQNPRARNAEPAFLAVVVGRGDLAYRRPDGVYVIPAATLTV</sequence>
<gene>
    <name evidence="2" type="ORF">B5G02_01360</name>
</gene>